<dbReference type="Proteomes" id="UP000184386">
    <property type="component" value="Unassembled WGS sequence"/>
</dbReference>
<dbReference type="Pfam" id="PF00584">
    <property type="entry name" value="SecE"/>
    <property type="match status" value="1"/>
</dbReference>
<comment type="subunit">
    <text evidence="8">Component of the Sec protein translocase complex. Heterotrimer consisting of SecY, SecE and SecG subunits. The heterotrimers can form oligomers, although 1 heterotrimer is thought to be able to translocate proteins. Interacts with the ribosome. Interacts with SecDF, and other proteins may be involved. Interacts with SecA.</text>
</comment>
<keyword evidence="10" id="KW-1185">Reference proteome</keyword>
<accession>A0A1M7AXQ0</accession>
<dbReference type="HAMAP" id="MF_00422">
    <property type="entry name" value="SecE"/>
    <property type="match status" value="1"/>
</dbReference>
<sequence length="69" mass="7502">MGENLTVTEKAPKKSRFKGLKAEFSKIAWPDRDTLIKQSSAVLVASVALGVIISVIDLIIKFGLGFIIK</sequence>
<evidence type="ECO:0000256" key="5">
    <source>
        <dbReference type="ARBA" id="ARBA00022989"/>
    </source>
</evidence>
<dbReference type="GO" id="GO:0005886">
    <property type="term" value="C:plasma membrane"/>
    <property type="evidence" value="ECO:0007669"/>
    <property type="project" value="UniProtKB-SubCell"/>
</dbReference>
<evidence type="ECO:0000256" key="1">
    <source>
        <dbReference type="ARBA" id="ARBA00004370"/>
    </source>
</evidence>
<organism evidence="9 10">
    <name type="scientific">Anaerocolumna jejuensis DSM 15929</name>
    <dbReference type="NCBI Taxonomy" id="1121322"/>
    <lineage>
        <taxon>Bacteria</taxon>
        <taxon>Bacillati</taxon>
        <taxon>Bacillota</taxon>
        <taxon>Clostridia</taxon>
        <taxon>Lachnospirales</taxon>
        <taxon>Lachnospiraceae</taxon>
        <taxon>Anaerocolumna</taxon>
    </lineage>
</organism>
<dbReference type="InterPro" id="IPR001901">
    <property type="entry name" value="Translocase_SecE/Sec61-g"/>
</dbReference>
<evidence type="ECO:0000256" key="2">
    <source>
        <dbReference type="ARBA" id="ARBA00022448"/>
    </source>
</evidence>
<dbReference type="GO" id="GO:0008320">
    <property type="term" value="F:protein transmembrane transporter activity"/>
    <property type="evidence" value="ECO:0007669"/>
    <property type="project" value="UniProtKB-UniRule"/>
</dbReference>
<dbReference type="GO" id="GO:0065002">
    <property type="term" value="P:intracellular protein transmembrane transport"/>
    <property type="evidence" value="ECO:0007669"/>
    <property type="project" value="UniProtKB-UniRule"/>
</dbReference>
<evidence type="ECO:0000256" key="7">
    <source>
        <dbReference type="ARBA" id="ARBA00023136"/>
    </source>
</evidence>
<comment type="function">
    <text evidence="8">Essential subunit of the Sec protein translocation channel SecYEG. Clamps together the 2 halves of SecY. May contact the channel plug during translocation.</text>
</comment>
<keyword evidence="3 8" id="KW-0812">Transmembrane</keyword>
<reference evidence="9 10" key="1">
    <citation type="submission" date="2016-11" db="EMBL/GenBank/DDBJ databases">
        <authorList>
            <person name="Jaros S."/>
            <person name="Januszkiewicz K."/>
            <person name="Wedrychowicz H."/>
        </authorList>
    </citation>
    <scope>NUCLEOTIDE SEQUENCE [LARGE SCALE GENOMIC DNA]</scope>
    <source>
        <strain evidence="9 10">DSM 15929</strain>
    </source>
</reference>
<evidence type="ECO:0000313" key="10">
    <source>
        <dbReference type="Proteomes" id="UP000184386"/>
    </source>
</evidence>
<evidence type="ECO:0000256" key="6">
    <source>
        <dbReference type="ARBA" id="ARBA00023010"/>
    </source>
</evidence>
<dbReference type="InterPro" id="IPR038379">
    <property type="entry name" value="SecE_sf"/>
</dbReference>
<gene>
    <name evidence="8" type="primary">secE</name>
    <name evidence="9" type="ORF">SAMN02745136_04976</name>
</gene>
<evidence type="ECO:0000256" key="4">
    <source>
        <dbReference type="ARBA" id="ARBA00022927"/>
    </source>
</evidence>
<dbReference type="InterPro" id="IPR005807">
    <property type="entry name" value="SecE_bac"/>
</dbReference>
<dbReference type="EMBL" id="FRAC01000034">
    <property type="protein sequence ID" value="SHL47502.1"/>
    <property type="molecule type" value="Genomic_DNA"/>
</dbReference>
<name>A0A1M7AXQ0_9FIRM</name>
<keyword evidence="5 8" id="KW-1133">Transmembrane helix</keyword>
<keyword evidence="4 8" id="KW-0653">Protein transport</keyword>
<protein>
    <recommendedName>
        <fullName evidence="8">Protein translocase subunit SecE</fullName>
    </recommendedName>
</protein>
<dbReference type="OrthoDB" id="9807958at2"/>
<proteinExistence type="inferred from homology"/>
<evidence type="ECO:0000256" key="8">
    <source>
        <dbReference type="HAMAP-Rule" id="MF_00422"/>
    </source>
</evidence>
<dbReference type="AlphaFoldDB" id="A0A1M7AXQ0"/>
<comment type="similarity">
    <text evidence="8">Belongs to the SecE/SEC61-gamma family.</text>
</comment>
<dbReference type="STRING" id="1121322.SAMN02745136_04976"/>
<dbReference type="GO" id="GO:0006605">
    <property type="term" value="P:protein targeting"/>
    <property type="evidence" value="ECO:0007669"/>
    <property type="project" value="UniProtKB-UniRule"/>
</dbReference>
<keyword evidence="6 8" id="KW-0811">Translocation</keyword>
<dbReference type="NCBIfam" id="TIGR00964">
    <property type="entry name" value="secE_bact"/>
    <property type="match status" value="1"/>
</dbReference>
<dbReference type="RefSeq" id="WP_073279891.1">
    <property type="nucleotide sequence ID" value="NZ_FRAC01000034.1"/>
</dbReference>
<evidence type="ECO:0000313" key="9">
    <source>
        <dbReference type="EMBL" id="SHL47502.1"/>
    </source>
</evidence>
<dbReference type="Gene3D" id="1.20.5.1030">
    <property type="entry name" value="Preprotein translocase secy subunit"/>
    <property type="match status" value="1"/>
</dbReference>
<feature type="transmembrane region" description="Helical" evidence="8">
    <location>
        <begin position="40"/>
        <end position="60"/>
    </location>
</feature>
<keyword evidence="2 8" id="KW-0813">Transport</keyword>
<dbReference type="GO" id="GO:0043952">
    <property type="term" value="P:protein transport by the Sec complex"/>
    <property type="evidence" value="ECO:0007669"/>
    <property type="project" value="UniProtKB-UniRule"/>
</dbReference>
<keyword evidence="8" id="KW-1003">Cell membrane</keyword>
<keyword evidence="7 8" id="KW-0472">Membrane</keyword>
<evidence type="ECO:0000256" key="3">
    <source>
        <dbReference type="ARBA" id="ARBA00022692"/>
    </source>
</evidence>
<comment type="subcellular location">
    <subcellularLocation>
        <location evidence="8">Cell membrane</location>
        <topology evidence="8">Single-pass membrane protein</topology>
    </subcellularLocation>
    <subcellularLocation>
        <location evidence="1">Membrane</location>
    </subcellularLocation>
</comment>
<dbReference type="GO" id="GO:0009306">
    <property type="term" value="P:protein secretion"/>
    <property type="evidence" value="ECO:0007669"/>
    <property type="project" value="UniProtKB-UniRule"/>
</dbReference>